<evidence type="ECO:0000256" key="1">
    <source>
        <dbReference type="RuleBase" id="RU365090"/>
    </source>
</evidence>
<dbReference type="SUPFAM" id="SSF63867">
    <property type="entry name" value="MoeA C-terminal domain-like"/>
    <property type="match status" value="1"/>
</dbReference>
<dbReference type="PANTHER" id="PTHR10192:SF5">
    <property type="entry name" value="GEPHYRIN"/>
    <property type="match status" value="1"/>
</dbReference>
<dbReference type="InterPro" id="IPR038987">
    <property type="entry name" value="MoeA-like"/>
</dbReference>
<evidence type="ECO:0000259" key="2">
    <source>
        <dbReference type="Pfam" id="PF03453"/>
    </source>
</evidence>
<keyword evidence="1" id="KW-0808">Transferase</keyword>
<keyword evidence="1" id="KW-0501">Molybdenum cofactor biosynthesis</keyword>
<evidence type="ECO:0000313" key="3">
    <source>
        <dbReference type="EMBL" id="HIZ08654.1"/>
    </source>
</evidence>
<dbReference type="GO" id="GO:0006777">
    <property type="term" value="P:Mo-molybdopterin cofactor biosynthetic process"/>
    <property type="evidence" value="ECO:0007669"/>
    <property type="project" value="UniProtKB-UniRule"/>
</dbReference>
<dbReference type="Pfam" id="PF03453">
    <property type="entry name" value="MoeA_N"/>
    <property type="match status" value="1"/>
</dbReference>
<keyword evidence="1" id="KW-0479">Metal-binding</keyword>
<comment type="similarity">
    <text evidence="1">Belongs to the MoeA family.</text>
</comment>
<dbReference type="Proteomes" id="UP000824024">
    <property type="component" value="Unassembled WGS sequence"/>
</dbReference>
<dbReference type="GO" id="GO:0061599">
    <property type="term" value="F:molybdopterin molybdotransferase activity"/>
    <property type="evidence" value="ECO:0007669"/>
    <property type="project" value="UniProtKB-UniRule"/>
</dbReference>
<dbReference type="EC" id="2.10.1.1" evidence="1"/>
<dbReference type="Gene3D" id="2.170.190.11">
    <property type="entry name" value="Molybdopterin biosynthesis moea protein, domain 3"/>
    <property type="match status" value="1"/>
</dbReference>
<dbReference type="Gene3D" id="3.90.105.10">
    <property type="entry name" value="Molybdopterin biosynthesis moea protein, domain 2"/>
    <property type="match status" value="1"/>
</dbReference>
<comment type="pathway">
    <text evidence="1">Cofactor biosynthesis; molybdopterin biosynthesis.</text>
</comment>
<dbReference type="InterPro" id="IPR036135">
    <property type="entry name" value="MoeA_linker/N_sf"/>
</dbReference>
<dbReference type="EMBL" id="DXCH01000323">
    <property type="protein sequence ID" value="HIZ08654.1"/>
    <property type="molecule type" value="Genomic_DNA"/>
</dbReference>
<dbReference type="GO" id="GO:0046872">
    <property type="term" value="F:metal ion binding"/>
    <property type="evidence" value="ECO:0007669"/>
    <property type="project" value="UniProtKB-UniRule"/>
</dbReference>
<evidence type="ECO:0000313" key="4">
    <source>
        <dbReference type="Proteomes" id="UP000824024"/>
    </source>
</evidence>
<comment type="caution">
    <text evidence="3">The sequence shown here is derived from an EMBL/GenBank/DDBJ whole genome shotgun (WGS) entry which is preliminary data.</text>
</comment>
<name>A0A9D2D540_9FIRM</name>
<proteinExistence type="inferred from homology"/>
<comment type="cofactor">
    <cofactor evidence="1">
        <name>Mg(2+)</name>
        <dbReference type="ChEBI" id="CHEBI:18420"/>
    </cofactor>
</comment>
<reference evidence="3" key="1">
    <citation type="journal article" date="2021" name="PeerJ">
        <title>Extensive microbial diversity within the chicken gut microbiome revealed by metagenomics and culture.</title>
        <authorList>
            <person name="Gilroy R."/>
            <person name="Ravi A."/>
            <person name="Getino M."/>
            <person name="Pursley I."/>
            <person name="Horton D.L."/>
            <person name="Alikhan N.F."/>
            <person name="Baker D."/>
            <person name="Gharbi K."/>
            <person name="Hall N."/>
            <person name="Watson M."/>
            <person name="Adriaenssens E.M."/>
            <person name="Foster-Nyarko E."/>
            <person name="Jarju S."/>
            <person name="Secka A."/>
            <person name="Antonio M."/>
            <person name="Oren A."/>
            <person name="Chaudhuri R.R."/>
            <person name="La Ragione R."/>
            <person name="Hildebrand F."/>
            <person name="Pallen M.J."/>
        </authorList>
    </citation>
    <scope>NUCLEOTIDE SEQUENCE</scope>
    <source>
        <strain evidence="3">CHK192-9172</strain>
    </source>
</reference>
<keyword evidence="1" id="KW-0460">Magnesium</keyword>
<dbReference type="GO" id="GO:0005829">
    <property type="term" value="C:cytosol"/>
    <property type="evidence" value="ECO:0007669"/>
    <property type="project" value="TreeGrafter"/>
</dbReference>
<reference evidence="3" key="2">
    <citation type="submission" date="2021-04" db="EMBL/GenBank/DDBJ databases">
        <authorList>
            <person name="Gilroy R."/>
        </authorList>
    </citation>
    <scope>NUCLEOTIDE SEQUENCE</scope>
    <source>
        <strain evidence="3">CHK192-9172</strain>
    </source>
</reference>
<dbReference type="InterPro" id="IPR036688">
    <property type="entry name" value="MoeA_C_domain_IV_sf"/>
</dbReference>
<dbReference type="AlphaFoldDB" id="A0A9D2D540"/>
<dbReference type="SUPFAM" id="SSF63882">
    <property type="entry name" value="MoeA N-terminal region -like"/>
    <property type="match status" value="1"/>
</dbReference>
<organism evidence="3 4">
    <name type="scientific">Candidatus Eubacterium avistercoris</name>
    <dbReference type="NCBI Taxonomy" id="2838567"/>
    <lineage>
        <taxon>Bacteria</taxon>
        <taxon>Bacillati</taxon>
        <taxon>Bacillota</taxon>
        <taxon>Clostridia</taxon>
        <taxon>Eubacteriales</taxon>
        <taxon>Eubacteriaceae</taxon>
        <taxon>Eubacterium</taxon>
    </lineage>
</organism>
<keyword evidence="1" id="KW-0500">Molybdenum</keyword>
<comment type="catalytic activity">
    <reaction evidence="1">
        <text>adenylyl-molybdopterin + molybdate = Mo-molybdopterin + AMP + H(+)</text>
        <dbReference type="Rhea" id="RHEA:35047"/>
        <dbReference type="ChEBI" id="CHEBI:15378"/>
        <dbReference type="ChEBI" id="CHEBI:36264"/>
        <dbReference type="ChEBI" id="CHEBI:62727"/>
        <dbReference type="ChEBI" id="CHEBI:71302"/>
        <dbReference type="ChEBI" id="CHEBI:456215"/>
    </reaction>
</comment>
<sequence>MEDRVLPKREEVLQYLTALWRPVREVEKVSLNRAFGRILSEDVYSQVTLPVVRASMCDGIAVKSSMFAEGYPDADSMEPGADFERADTFDMFIQAHVTEDGRGGYLAEPAAGKGASVAENFSANGYFYLNAGAGALKAGQEVEISLFGNRSYIPSYLGKRT</sequence>
<feature type="domain" description="MoeA N-terminal and linker" evidence="2">
    <location>
        <begin position="10"/>
        <end position="71"/>
    </location>
</feature>
<gene>
    <name evidence="3" type="ORF">IAA08_12060</name>
</gene>
<accession>A0A9D2D540</accession>
<protein>
    <recommendedName>
        <fullName evidence="1">Molybdopterin molybdenumtransferase</fullName>
        <ecNumber evidence="1">2.10.1.1</ecNumber>
    </recommendedName>
</protein>
<dbReference type="PANTHER" id="PTHR10192">
    <property type="entry name" value="MOLYBDOPTERIN BIOSYNTHESIS PROTEIN"/>
    <property type="match status" value="1"/>
</dbReference>
<comment type="function">
    <text evidence="1">Catalyzes the insertion of molybdate into adenylated molybdopterin with the concomitant release of AMP.</text>
</comment>
<dbReference type="InterPro" id="IPR005110">
    <property type="entry name" value="MoeA_linker/N"/>
</dbReference>